<evidence type="ECO:0000313" key="2">
    <source>
        <dbReference type="EMBL" id="SNQ47159.1"/>
    </source>
</evidence>
<dbReference type="Gene3D" id="3.10.450.50">
    <property type="match status" value="1"/>
</dbReference>
<name>A0A2I2KND2_9ACTN</name>
<dbReference type="SUPFAM" id="SSF54427">
    <property type="entry name" value="NTF2-like"/>
    <property type="match status" value="1"/>
</dbReference>
<dbReference type="OrthoDB" id="9130903at2"/>
<reference evidence="2 3" key="1">
    <citation type="submission" date="2017-06" db="EMBL/GenBank/DDBJ databases">
        <authorList>
            <person name="Kim H.J."/>
            <person name="Triplett B.A."/>
        </authorList>
    </citation>
    <scope>NUCLEOTIDE SEQUENCE [LARGE SCALE GENOMIC DNA]</scope>
    <source>
        <strain evidence="2">FRACA_ARgP5</strain>
    </source>
</reference>
<organism evidence="2 3">
    <name type="scientific">Frankia canadensis</name>
    <dbReference type="NCBI Taxonomy" id="1836972"/>
    <lineage>
        <taxon>Bacteria</taxon>
        <taxon>Bacillati</taxon>
        <taxon>Actinomycetota</taxon>
        <taxon>Actinomycetes</taxon>
        <taxon>Frankiales</taxon>
        <taxon>Frankiaceae</taxon>
        <taxon>Frankia</taxon>
    </lineage>
</organism>
<dbReference type="AlphaFoldDB" id="A0A2I2KND2"/>
<dbReference type="EMBL" id="FZMO01000083">
    <property type="protein sequence ID" value="SNQ47159.1"/>
    <property type="molecule type" value="Genomic_DNA"/>
</dbReference>
<dbReference type="Proteomes" id="UP000234331">
    <property type="component" value="Unassembled WGS sequence"/>
</dbReference>
<feature type="domain" description="SnoaL-like" evidence="1">
    <location>
        <begin position="17"/>
        <end position="131"/>
    </location>
</feature>
<dbReference type="RefSeq" id="WP_101831063.1">
    <property type="nucleotide sequence ID" value="NZ_FZMO01000083.1"/>
</dbReference>
<evidence type="ECO:0000313" key="3">
    <source>
        <dbReference type="Proteomes" id="UP000234331"/>
    </source>
</evidence>
<dbReference type="InterPro" id="IPR037401">
    <property type="entry name" value="SnoaL-like"/>
</dbReference>
<sequence>MTTASAGLDLATVYPRVQQFYAAQMQRLDSRDIVGYAGTFSDDAEFAHTPGRPPSRTRAGIIEDLTDFHRKFSDDPMQRRHLVTMINLEPLDDGRLRSTAYCLVVKVRPGQEPVFVSCTMHDILVELDGELLNASRHVSYD</sequence>
<protein>
    <submittedName>
        <fullName evidence="2">Actinorhodin biosynthesis protein ActVIA</fullName>
    </submittedName>
</protein>
<keyword evidence="3" id="KW-1185">Reference proteome</keyword>
<gene>
    <name evidence="2" type="ORF">FRACA_1730006</name>
</gene>
<dbReference type="InterPro" id="IPR032710">
    <property type="entry name" value="NTF2-like_dom_sf"/>
</dbReference>
<dbReference type="CDD" id="cd00531">
    <property type="entry name" value="NTF2_like"/>
    <property type="match status" value="1"/>
</dbReference>
<dbReference type="Pfam" id="PF13577">
    <property type="entry name" value="SnoaL_4"/>
    <property type="match status" value="1"/>
</dbReference>
<evidence type="ECO:0000259" key="1">
    <source>
        <dbReference type="Pfam" id="PF13577"/>
    </source>
</evidence>
<proteinExistence type="predicted"/>
<accession>A0A2I2KND2</accession>